<evidence type="ECO:0000313" key="2">
    <source>
        <dbReference type="EMBL" id="XDV61849.1"/>
    </source>
</evidence>
<dbReference type="EMBL" id="CP165727">
    <property type="protein sequence ID" value="XDV61849.1"/>
    <property type="molecule type" value="Genomic_DNA"/>
</dbReference>
<feature type="compositionally biased region" description="Basic and acidic residues" evidence="1">
    <location>
        <begin position="1"/>
        <end position="10"/>
    </location>
</feature>
<protein>
    <submittedName>
        <fullName evidence="2">Uncharacterized protein</fullName>
    </submittedName>
</protein>
<organism evidence="2">
    <name type="scientific">Streptomyces sp. R33</name>
    <dbReference type="NCBI Taxonomy" id="3238629"/>
    <lineage>
        <taxon>Bacteria</taxon>
        <taxon>Bacillati</taxon>
        <taxon>Actinomycetota</taxon>
        <taxon>Actinomycetes</taxon>
        <taxon>Kitasatosporales</taxon>
        <taxon>Streptomycetaceae</taxon>
        <taxon>Streptomyces</taxon>
    </lineage>
</organism>
<evidence type="ECO:0000256" key="1">
    <source>
        <dbReference type="SAM" id="MobiDB-lite"/>
    </source>
</evidence>
<dbReference type="AlphaFoldDB" id="A0AB39XVE8"/>
<reference evidence="2" key="1">
    <citation type="submission" date="2024-08" db="EMBL/GenBank/DDBJ databases">
        <authorList>
            <person name="Yu S.T."/>
        </authorList>
    </citation>
    <scope>NUCLEOTIDE SEQUENCE</scope>
    <source>
        <strain evidence="2">R33</strain>
    </source>
</reference>
<name>A0AB39XVE8_9ACTN</name>
<sequence length="76" mass="8577">MTRERRKQLEEIEPASEDEKPKPRTSQTDKWAMYVNAAAQFFEREGHLVVPRNHAEAITLGGDGQAQPDVTLKLGT</sequence>
<accession>A0AB39XVE8</accession>
<feature type="region of interest" description="Disordered" evidence="1">
    <location>
        <begin position="1"/>
        <end position="29"/>
    </location>
</feature>
<proteinExistence type="predicted"/>
<dbReference type="RefSeq" id="WP_369776586.1">
    <property type="nucleotide sequence ID" value="NZ_CP165727.1"/>
</dbReference>
<gene>
    <name evidence="2" type="ORF">AB5J51_02300</name>
</gene>